<comment type="function">
    <text evidence="4">Removes the phosphate from trehalose 6-phosphate to produce free trehalose.</text>
</comment>
<dbReference type="InterPro" id="IPR036412">
    <property type="entry name" value="HAD-like_sf"/>
</dbReference>
<dbReference type="PANTHER" id="PTHR43768:SF3">
    <property type="entry name" value="TREHALOSE 6-PHOSPHATE PHOSPHATASE"/>
    <property type="match status" value="1"/>
</dbReference>
<comment type="pathway">
    <text evidence="1 4">Glycan biosynthesis; trehalose biosynthesis.</text>
</comment>
<gene>
    <name evidence="5" type="primary">otsB</name>
    <name evidence="5" type="ORF">FRZ32_01560</name>
</gene>
<evidence type="ECO:0000313" key="6">
    <source>
        <dbReference type="Proteomes" id="UP000321249"/>
    </source>
</evidence>
<dbReference type="PANTHER" id="PTHR43768">
    <property type="entry name" value="TREHALOSE 6-PHOSPHATE PHOSPHATASE"/>
    <property type="match status" value="1"/>
</dbReference>
<dbReference type="NCBIfam" id="TIGR01484">
    <property type="entry name" value="HAD-SF-IIB"/>
    <property type="match status" value="1"/>
</dbReference>
<dbReference type="InterPro" id="IPR044651">
    <property type="entry name" value="OTSB-like"/>
</dbReference>
<comment type="cofactor">
    <cofactor evidence="4">
        <name>Mg(2+)</name>
        <dbReference type="ChEBI" id="CHEBI:18420"/>
    </cofactor>
</comment>
<dbReference type="InterPro" id="IPR023214">
    <property type="entry name" value="HAD_sf"/>
</dbReference>
<keyword evidence="6" id="KW-1185">Reference proteome</keyword>
<evidence type="ECO:0000256" key="4">
    <source>
        <dbReference type="RuleBase" id="RU361117"/>
    </source>
</evidence>
<dbReference type="AlphaFoldDB" id="A0A5C6TR90"/>
<dbReference type="Gene3D" id="3.40.50.1000">
    <property type="entry name" value="HAD superfamily/HAD-like"/>
    <property type="match status" value="1"/>
</dbReference>
<dbReference type="EC" id="3.1.3.12" evidence="4"/>
<sequence length="242" mass="25108">MADLPPPPPGLLDGAALFLDFDGTLVELAETPDAIHVPAELGATLARLKARLGGRIAIVSGRSIEDLETHLPRPAIAFSGSHGLEIRLAGGDALPLSLPVGLDPRIAVEVAAFADARPGLLAEAKPLGVALHYRLAPGEADAVARFMEGVARRHDLRVQHGNMVVELRPEGATKGDAVRAFMSEPIFADARPVFVGDDLTDEHGFEAAAGLGGAGVLVGPARPTAAAYRLGSVAAVARWLNQ</sequence>
<dbReference type="GO" id="GO:0046872">
    <property type="term" value="F:metal ion binding"/>
    <property type="evidence" value="ECO:0007669"/>
    <property type="project" value="UniProtKB-KW"/>
</dbReference>
<accession>A0A5C6TR90</accession>
<comment type="similarity">
    <text evidence="2 4">Belongs to the trehalose phosphatase family.</text>
</comment>
<comment type="caution">
    <text evidence="5">The sequence shown here is derived from an EMBL/GenBank/DDBJ whole genome shotgun (WGS) entry which is preliminary data.</text>
</comment>
<name>A0A5C6TR90_9SPHN</name>
<reference evidence="5 6" key="1">
    <citation type="journal article" date="2015" name="J. Microbiol.">
        <title>Sphingosinicella ginsenosidimutans sp. nov., with ginsenoside converting activity.</title>
        <authorList>
            <person name="Kim J.K."/>
            <person name="Kang M.S."/>
            <person name="Park S.C."/>
            <person name="Kim K.M."/>
            <person name="Choi K."/>
            <person name="Yoon M.H."/>
            <person name="Im W.T."/>
        </authorList>
    </citation>
    <scope>NUCLEOTIDE SEQUENCE [LARGE SCALE GENOMIC DNA]</scope>
    <source>
        <strain evidence="5 6">BS-11</strain>
    </source>
</reference>
<dbReference type="Pfam" id="PF02358">
    <property type="entry name" value="Trehalose_PPase"/>
    <property type="match status" value="1"/>
</dbReference>
<dbReference type="OrthoDB" id="9814913at2"/>
<dbReference type="Gene3D" id="3.30.70.1020">
    <property type="entry name" value="Trehalose-6-phosphate phosphatase related protein, domain 2"/>
    <property type="match status" value="1"/>
</dbReference>
<dbReference type="Proteomes" id="UP000321249">
    <property type="component" value="Unassembled WGS sequence"/>
</dbReference>
<dbReference type="CDD" id="cd01627">
    <property type="entry name" value="HAD_TPP"/>
    <property type="match status" value="1"/>
</dbReference>
<dbReference type="GO" id="GO:0005992">
    <property type="term" value="P:trehalose biosynthetic process"/>
    <property type="evidence" value="ECO:0007669"/>
    <property type="project" value="UniProtKB-UniPathway"/>
</dbReference>
<dbReference type="RefSeq" id="WP_147041843.1">
    <property type="nucleotide sequence ID" value="NZ_BAABIR010000001.1"/>
</dbReference>
<evidence type="ECO:0000256" key="2">
    <source>
        <dbReference type="ARBA" id="ARBA00008770"/>
    </source>
</evidence>
<keyword evidence="4" id="KW-0479">Metal-binding</keyword>
<dbReference type="UniPathway" id="UPA00299"/>
<keyword evidence="3 4" id="KW-0378">Hydrolase</keyword>
<evidence type="ECO:0000313" key="5">
    <source>
        <dbReference type="EMBL" id="TXC62455.1"/>
    </source>
</evidence>
<proteinExistence type="inferred from homology"/>
<protein>
    <recommendedName>
        <fullName evidence="4">Trehalose 6-phosphate phosphatase</fullName>
        <ecNumber evidence="4">3.1.3.12</ecNumber>
    </recommendedName>
</protein>
<dbReference type="EMBL" id="VOQQ01000001">
    <property type="protein sequence ID" value="TXC62455.1"/>
    <property type="molecule type" value="Genomic_DNA"/>
</dbReference>
<dbReference type="InterPro" id="IPR006379">
    <property type="entry name" value="HAD-SF_hydro_IIB"/>
</dbReference>
<dbReference type="SUPFAM" id="SSF56784">
    <property type="entry name" value="HAD-like"/>
    <property type="match status" value="1"/>
</dbReference>
<dbReference type="InterPro" id="IPR003337">
    <property type="entry name" value="Trehalose_PPase"/>
</dbReference>
<keyword evidence="4" id="KW-0460">Magnesium</keyword>
<organism evidence="5 6">
    <name type="scientific">Allosphingosinicella ginsenosidimutans</name>
    <dbReference type="NCBI Taxonomy" id="1176539"/>
    <lineage>
        <taxon>Bacteria</taxon>
        <taxon>Pseudomonadati</taxon>
        <taxon>Pseudomonadota</taxon>
        <taxon>Alphaproteobacteria</taxon>
        <taxon>Sphingomonadales</taxon>
        <taxon>Sphingomonadaceae</taxon>
        <taxon>Allosphingosinicella</taxon>
    </lineage>
</organism>
<dbReference type="GO" id="GO:0004805">
    <property type="term" value="F:trehalose-phosphatase activity"/>
    <property type="evidence" value="ECO:0007669"/>
    <property type="project" value="UniProtKB-EC"/>
</dbReference>
<dbReference type="NCBIfam" id="TIGR00685">
    <property type="entry name" value="T6PP"/>
    <property type="match status" value="1"/>
</dbReference>
<evidence type="ECO:0000256" key="1">
    <source>
        <dbReference type="ARBA" id="ARBA00005199"/>
    </source>
</evidence>
<comment type="catalytic activity">
    <reaction evidence="4">
        <text>alpha,alpha-trehalose 6-phosphate + H2O = alpha,alpha-trehalose + phosphate</text>
        <dbReference type="Rhea" id="RHEA:23420"/>
        <dbReference type="ChEBI" id="CHEBI:15377"/>
        <dbReference type="ChEBI" id="CHEBI:16551"/>
        <dbReference type="ChEBI" id="CHEBI:43474"/>
        <dbReference type="ChEBI" id="CHEBI:58429"/>
        <dbReference type="EC" id="3.1.3.12"/>
    </reaction>
</comment>
<evidence type="ECO:0000256" key="3">
    <source>
        <dbReference type="ARBA" id="ARBA00022801"/>
    </source>
</evidence>